<comment type="caution">
    <text evidence="3">The sequence shown here is derived from an EMBL/GenBank/DDBJ whole genome shotgun (WGS) entry which is preliminary data.</text>
</comment>
<dbReference type="GO" id="GO:0030692">
    <property type="term" value="C:Noc4p-Nop14p complex"/>
    <property type="evidence" value="ECO:0007669"/>
    <property type="project" value="TreeGrafter"/>
</dbReference>
<dbReference type="PANTHER" id="PTHR12455:SF0">
    <property type="entry name" value="NUCLEOLAR COMPLEX PROTEIN 4 HOMOLOG"/>
    <property type="match status" value="1"/>
</dbReference>
<proteinExistence type="inferred from homology"/>
<comment type="similarity">
    <text evidence="1">Belongs to the CBF/MAK21 family.</text>
</comment>
<dbReference type="Pfam" id="PF03914">
    <property type="entry name" value="CBF"/>
    <property type="match status" value="1"/>
</dbReference>
<organism evidence="3 4">
    <name type="scientific">Perkinsus olseni</name>
    <name type="common">Perkinsus atlanticus</name>
    <dbReference type="NCBI Taxonomy" id="32597"/>
    <lineage>
        <taxon>Eukaryota</taxon>
        <taxon>Sar</taxon>
        <taxon>Alveolata</taxon>
        <taxon>Perkinsozoa</taxon>
        <taxon>Perkinsea</taxon>
        <taxon>Perkinsida</taxon>
        <taxon>Perkinsidae</taxon>
        <taxon>Perkinsus</taxon>
    </lineage>
</organism>
<name>A0A7J6NBN6_PEROL</name>
<keyword evidence="4" id="KW-1185">Reference proteome</keyword>
<dbReference type="PANTHER" id="PTHR12455">
    <property type="entry name" value="NUCLEOLAR COMPLEX PROTEIN 4"/>
    <property type="match status" value="1"/>
</dbReference>
<dbReference type="InterPro" id="IPR027193">
    <property type="entry name" value="Noc4"/>
</dbReference>
<evidence type="ECO:0000256" key="1">
    <source>
        <dbReference type="ARBA" id="ARBA00007797"/>
    </source>
</evidence>
<feature type="domain" description="CCAAT-binding factor" evidence="2">
    <location>
        <begin position="298"/>
        <end position="467"/>
    </location>
</feature>
<dbReference type="EMBL" id="JABANO010040964">
    <property type="protein sequence ID" value="KAF4681298.1"/>
    <property type="molecule type" value="Genomic_DNA"/>
</dbReference>
<dbReference type="AlphaFoldDB" id="A0A7J6NBN6"/>
<evidence type="ECO:0000313" key="4">
    <source>
        <dbReference type="Proteomes" id="UP000553632"/>
    </source>
</evidence>
<dbReference type="GO" id="GO:0042254">
    <property type="term" value="P:ribosome biogenesis"/>
    <property type="evidence" value="ECO:0007669"/>
    <property type="project" value="InterPro"/>
</dbReference>
<gene>
    <name evidence="3" type="primary">NOC4L_3</name>
    <name evidence="3" type="ORF">FOZ63_033268</name>
</gene>
<sequence length="945" mass="102439">MPSKAPTKQAKELTKAAIENIVTKGDLKSARRLLAIEGDVPLPTVATRLKAALRACCVHKVKAGGLVYTRHSKDAPLDQYWKALQSMLEQLLQSHSEQAITLGTRLMVEAIKSECDIAQAFPLELLQSTVLSIVINVYDPDYAAAVIIGELANVHWDVYVRVLSYLRLICSTLAGVETSNTRPIAAAVRASGVDREEILERVYTLLEAYAPPSIEICQTQPLDTTGKAACKGVVSLRKAFQEAWLAFLRLDLSSDLMRLVLRHLPSNVLPFLPSPQYLGDFYLKAFDGSDTAEGTTNSVLALSGLFYLLTQANIGDPSYIDNSLSAFYSRLYALLTPVTLVLPYRHRFLRLLLLALKSPMLPGSSVAAFAKRLLRCAMLVRSHSVVMWLVTAAYTIMQRSPASCRGLVHDQGEGSRKEVEGADARLEEDPWKPEMSLDEAVKVMPLTSLWELQCLLRHHSPSVYRLAQLFRTNMFAETAKRVSSDDMLVVTDKELFDREVNYQCKRGRVAPPATIGFLRDEVHPIYQAVDDVFAQPTAPCRSEEESRPAQVDCSRGRINGLDVEGHCIVIVSTMATSIMHVLCMAIGLLGWATTGATSAGDPSLVEDQRINAPPVVETQFNVTVLSILTASDGVMASVSHLFADNGTLSLCAAKAISVISSASAKVKATAIVVGEAMSGAGERIRPVMAEASSRAGELWTKAGPMVQYAMAAVEMGCEVMVKQAYPVGRDMAVGLGSWVAQGVQDVAEPARQVVWTGMTEVGRALVRAASAIAFSGQYWWYSAILPSVLNARSLTDDLVLTVTTLFETFSPPVMEGMAEVSGRAGDAASRVLLAAAPCVLDTITFLGAAVMDMYTTMPSASSGLDLLVQKVVEAGQWVQSQLPLACSARTLNSLMTSPLDPQWARVLASSSNCTKAGTAIRQWRAAWHPDARLNGRGNNDSRLAN</sequence>
<evidence type="ECO:0000259" key="2">
    <source>
        <dbReference type="Pfam" id="PF03914"/>
    </source>
</evidence>
<accession>A0A7J6NBN6</accession>
<dbReference type="GO" id="GO:0032040">
    <property type="term" value="C:small-subunit processome"/>
    <property type="evidence" value="ECO:0007669"/>
    <property type="project" value="TreeGrafter"/>
</dbReference>
<protein>
    <submittedName>
        <fullName evidence="3">Nucleolar complex protein 4</fullName>
    </submittedName>
</protein>
<reference evidence="3 4" key="1">
    <citation type="submission" date="2020-04" db="EMBL/GenBank/DDBJ databases">
        <title>Perkinsus olseni comparative genomics.</title>
        <authorList>
            <person name="Bogema D.R."/>
        </authorList>
    </citation>
    <scope>NUCLEOTIDE SEQUENCE [LARGE SCALE GENOMIC DNA]</scope>
    <source>
        <strain evidence="3 4">ATCC PRA-207</strain>
    </source>
</reference>
<dbReference type="Proteomes" id="UP000553632">
    <property type="component" value="Unassembled WGS sequence"/>
</dbReference>
<evidence type="ECO:0000313" key="3">
    <source>
        <dbReference type="EMBL" id="KAF4681298.1"/>
    </source>
</evidence>
<dbReference type="InterPro" id="IPR005612">
    <property type="entry name" value="CCAAT-binding_factor"/>
</dbReference>
<feature type="non-terminal residue" evidence="3">
    <location>
        <position position="1"/>
    </location>
</feature>